<organism evidence="2 3">
    <name type="scientific">Diploscapter pachys</name>
    <dbReference type="NCBI Taxonomy" id="2018661"/>
    <lineage>
        <taxon>Eukaryota</taxon>
        <taxon>Metazoa</taxon>
        <taxon>Ecdysozoa</taxon>
        <taxon>Nematoda</taxon>
        <taxon>Chromadorea</taxon>
        <taxon>Rhabditida</taxon>
        <taxon>Rhabditina</taxon>
        <taxon>Rhabditomorpha</taxon>
        <taxon>Rhabditoidea</taxon>
        <taxon>Rhabditidae</taxon>
        <taxon>Diploscapter</taxon>
    </lineage>
</organism>
<evidence type="ECO:0000313" key="3">
    <source>
        <dbReference type="Proteomes" id="UP000218231"/>
    </source>
</evidence>
<feature type="compositionally biased region" description="Basic and acidic residues" evidence="1">
    <location>
        <begin position="164"/>
        <end position="181"/>
    </location>
</feature>
<dbReference type="AlphaFoldDB" id="A0A2A2KRY6"/>
<feature type="region of interest" description="Disordered" evidence="1">
    <location>
        <begin position="1"/>
        <end position="54"/>
    </location>
</feature>
<gene>
    <name evidence="2" type="ORF">WR25_22758</name>
</gene>
<feature type="compositionally biased region" description="Basic residues" evidence="1">
    <location>
        <begin position="45"/>
        <end position="54"/>
    </location>
</feature>
<reference evidence="2 3" key="1">
    <citation type="journal article" date="2017" name="Curr. Biol.">
        <title>Genome architecture and evolution of a unichromosomal asexual nematode.</title>
        <authorList>
            <person name="Fradin H."/>
            <person name="Zegar C."/>
            <person name="Gutwein M."/>
            <person name="Lucas J."/>
            <person name="Kovtun M."/>
            <person name="Corcoran D."/>
            <person name="Baugh L.R."/>
            <person name="Kiontke K."/>
            <person name="Gunsalus K."/>
            <person name="Fitch D.H."/>
            <person name="Piano F."/>
        </authorList>
    </citation>
    <scope>NUCLEOTIDE SEQUENCE [LARGE SCALE GENOMIC DNA]</scope>
    <source>
        <strain evidence="2">PF1309</strain>
    </source>
</reference>
<evidence type="ECO:0000256" key="1">
    <source>
        <dbReference type="SAM" id="MobiDB-lite"/>
    </source>
</evidence>
<sequence length="194" mass="21820">MFASIDSAHRAEQSDIGFGGERKEERRRSSMASSHLHYDATLMNGKRRRPTTHHYANRTNSIDTVAMLHAAGRRISMPIHSNVRRNSLMAFYNNPVEYNPSIKLAQDAPIYFLPITRVFGGSRKSGIVTPSEAMTTSMGLTVIRESEEDDDKTTATISNNEVEDALHQGKSKKSDFGAKNHEKFEEVDLDDDYL</sequence>
<keyword evidence="3" id="KW-1185">Reference proteome</keyword>
<accession>A0A2A2KRY6</accession>
<protein>
    <submittedName>
        <fullName evidence="2">Uncharacterized protein</fullName>
    </submittedName>
</protein>
<name>A0A2A2KRY6_9BILA</name>
<comment type="caution">
    <text evidence="2">The sequence shown here is derived from an EMBL/GenBank/DDBJ whole genome shotgun (WGS) entry which is preliminary data.</text>
</comment>
<dbReference type="EMBL" id="LIAE01007819">
    <property type="protein sequence ID" value="PAV76756.1"/>
    <property type="molecule type" value="Genomic_DNA"/>
</dbReference>
<evidence type="ECO:0000313" key="2">
    <source>
        <dbReference type="EMBL" id="PAV76756.1"/>
    </source>
</evidence>
<proteinExistence type="predicted"/>
<feature type="region of interest" description="Disordered" evidence="1">
    <location>
        <begin position="145"/>
        <end position="181"/>
    </location>
</feature>
<dbReference type="Proteomes" id="UP000218231">
    <property type="component" value="Unassembled WGS sequence"/>
</dbReference>